<evidence type="ECO:0000313" key="1">
    <source>
        <dbReference type="EMBL" id="KAH9695946.1"/>
    </source>
</evidence>
<reference evidence="2" key="1">
    <citation type="journal article" date="2023" name="Hortic. Res.">
        <title>A chromosome-level phased genome enabling allele-level studies in sweet orange: a case study on citrus Huanglongbing tolerance.</title>
        <authorList>
            <person name="Wu B."/>
            <person name="Yu Q."/>
            <person name="Deng Z."/>
            <person name="Duan Y."/>
            <person name="Luo F."/>
            <person name="Gmitter F. Jr."/>
        </authorList>
    </citation>
    <scope>NUCLEOTIDE SEQUENCE [LARGE SCALE GENOMIC DNA]</scope>
    <source>
        <strain evidence="2">cv. Valencia</strain>
    </source>
</reference>
<dbReference type="EMBL" id="CM039177">
    <property type="protein sequence ID" value="KAH9695946.1"/>
    <property type="molecule type" value="Genomic_DNA"/>
</dbReference>
<protein>
    <submittedName>
        <fullName evidence="1">Cytochrome c biogenesis protein CCS1</fullName>
    </submittedName>
</protein>
<accession>A0ACB8IHS3</accession>
<gene>
    <name evidence="1" type="ORF">KPL71_022977</name>
</gene>
<sequence length="227" mass="25240">MGAGYEVLLKGPSLYAFKALVGRFCPYWSTFGDAADNGRWNSYCNWELQEFRYDSRSAEFCRGFSSGLLVKQFRSDLSLFDIEGKEVMKKTISVIAPSRYGGITIYQTVWSFSALQVLKNDEGPFNLAMAPLKVNGDKKLFGTFLPLGDVNSSNVEGRSMLARDLQSLVIYEQEGKFAGVRRPNSKLAIDIDGTKIVIVDAIGSTGLDLKLTFNLMHTIQFVIVSIL</sequence>
<proteinExistence type="predicted"/>
<organism evidence="1 2">
    <name type="scientific">Citrus sinensis</name>
    <name type="common">Sweet orange</name>
    <name type="synonym">Citrus aurantium var. sinensis</name>
    <dbReference type="NCBI Taxonomy" id="2711"/>
    <lineage>
        <taxon>Eukaryota</taxon>
        <taxon>Viridiplantae</taxon>
        <taxon>Streptophyta</taxon>
        <taxon>Embryophyta</taxon>
        <taxon>Tracheophyta</taxon>
        <taxon>Spermatophyta</taxon>
        <taxon>Magnoliopsida</taxon>
        <taxon>eudicotyledons</taxon>
        <taxon>Gunneridae</taxon>
        <taxon>Pentapetalae</taxon>
        <taxon>rosids</taxon>
        <taxon>malvids</taxon>
        <taxon>Sapindales</taxon>
        <taxon>Rutaceae</taxon>
        <taxon>Aurantioideae</taxon>
        <taxon>Citrus</taxon>
    </lineage>
</organism>
<keyword evidence="2" id="KW-1185">Reference proteome</keyword>
<dbReference type="Proteomes" id="UP000829398">
    <property type="component" value="Chromosome 8"/>
</dbReference>
<evidence type="ECO:0000313" key="2">
    <source>
        <dbReference type="Proteomes" id="UP000829398"/>
    </source>
</evidence>
<comment type="caution">
    <text evidence="1">The sequence shown here is derived from an EMBL/GenBank/DDBJ whole genome shotgun (WGS) entry which is preliminary data.</text>
</comment>
<name>A0ACB8IHS3_CITSI</name>